<feature type="compositionally biased region" description="Basic and acidic residues" evidence="5">
    <location>
        <begin position="50"/>
        <end position="65"/>
    </location>
</feature>
<proteinExistence type="predicted"/>
<protein>
    <recommendedName>
        <fullName evidence="6">Cytochrome c domain-containing protein</fullName>
    </recommendedName>
</protein>
<dbReference type="PROSITE" id="PS51007">
    <property type="entry name" value="CYTC"/>
    <property type="match status" value="1"/>
</dbReference>
<dbReference type="GO" id="GO:0020037">
    <property type="term" value="F:heme binding"/>
    <property type="evidence" value="ECO:0007669"/>
    <property type="project" value="InterPro"/>
</dbReference>
<dbReference type="EMBL" id="LT670818">
    <property type="protein sequence ID" value="SHH42759.1"/>
    <property type="molecule type" value="Genomic_DNA"/>
</dbReference>
<dbReference type="PANTHER" id="PTHR30600">
    <property type="entry name" value="CYTOCHROME C PEROXIDASE-RELATED"/>
    <property type="match status" value="1"/>
</dbReference>
<dbReference type="Proteomes" id="UP000190675">
    <property type="component" value="Chromosome I"/>
</dbReference>
<dbReference type="AlphaFoldDB" id="A0A1M5SW85"/>
<keyword evidence="3 4" id="KW-0408">Iron</keyword>
<dbReference type="GO" id="GO:0046872">
    <property type="term" value="F:metal ion binding"/>
    <property type="evidence" value="ECO:0007669"/>
    <property type="project" value="UniProtKB-KW"/>
</dbReference>
<feature type="domain" description="Cytochrome c" evidence="6">
    <location>
        <begin position="416"/>
        <end position="516"/>
    </location>
</feature>
<dbReference type="RefSeq" id="WP_079570547.1">
    <property type="nucleotide sequence ID" value="NZ_LT670818.1"/>
</dbReference>
<dbReference type="InterPro" id="IPR036909">
    <property type="entry name" value="Cyt_c-like_dom_sf"/>
</dbReference>
<organism evidence="7 8">
    <name type="scientific">Bradyrhizobium erythrophlei</name>
    <dbReference type="NCBI Taxonomy" id="1437360"/>
    <lineage>
        <taxon>Bacteria</taxon>
        <taxon>Pseudomonadati</taxon>
        <taxon>Pseudomonadota</taxon>
        <taxon>Alphaproteobacteria</taxon>
        <taxon>Hyphomicrobiales</taxon>
        <taxon>Nitrobacteraceae</taxon>
        <taxon>Bradyrhizobium</taxon>
    </lineage>
</organism>
<dbReference type="Gene3D" id="1.10.760.10">
    <property type="entry name" value="Cytochrome c-like domain"/>
    <property type="match status" value="1"/>
</dbReference>
<evidence type="ECO:0000259" key="6">
    <source>
        <dbReference type="PROSITE" id="PS51007"/>
    </source>
</evidence>
<keyword evidence="2 4" id="KW-0479">Metal-binding</keyword>
<evidence type="ECO:0000256" key="2">
    <source>
        <dbReference type="ARBA" id="ARBA00022723"/>
    </source>
</evidence>
<dbReference type="InterPro" id="IPR036280">
    <property type="entry name" value="Multihaem_cyt_sf"/>
</dbReference>
<reference evidence="7 8" key="1">
    <citation type="submission" date="2016-11" db="EMBL/GenBank/DDBJ databases">
        <authorList>
            <person name="Jaros S."/>
            <person name="Januszkiewicz K."/>
            <person name="Wedrychowicz H."/>
        </authorList>
    </citation>
    <scope>NUCLEOTIDE SEQUENCE [LARGE SCALE GENOMIC DNA]</scope>
    <source>
        <strain evidence="7 8">GAS242</strain>
    </source>
</reference>
<keyword evidence="1 4" id="KW-0349">Heme</keyword>
<accession>A0A1M5SW85</accession>
<dbReference type="SUPFAM" id="SSF48695">
    <property type="entry name" value="Multiheme cytochromes"/>
    <property type="match status" value="1"/>
</dbReference>
<dbReference type="InterPro" id="IPR051395">
    <property type="entry name" value="Cytochrome_c_Peroxidase/MauG"/>
</dbReference>
<evidence type="ECO:0000313" key="7">
    <source>
        <dbReference type="EMBL" id="SHH42759.1"/>
    </source>
</evidence>
<dbReference type="SUPFAM" id="SSF46626">
    <property type="entry name" value="Cytochrome c"/>
    <property type="match status" value="1"/>
</dbReference>
<feature type="compositionally biased region" description="Polar residues" evidence="5">
    <location>
        <begin position="68"/>
        <end position="87"/>
    </location>
</feature>
<dbReference type="PANTHER" id="PTHR30600:SF13">
    <property type="entry name" value="METHYLAMINE UTILIZATION PROTEIN"/>
    <property type="match status" value="1"/>
</dbReference>
<evidence type="ECO:0000256" key="1">
    <source>
        <dbReference type="ARBA" id="ARBA00022617"/>
    </source>
</evidence>
<name>A0A1M5SW85_9BRAD</name>
<dbReference type="InterPro" id="IPR009056">
    <property type="entry name" value="Cyt_c-like_dom"/>
</dbReference>
<dbReference type="GO" id="GO:0009055">
    <property type="term" value="F:electron transfer activity"/>
    <property type="evidence" value="ECO:0007669"/>
    <property type="project" value="InterPro"/>
</dbReference>
<feature type="region of interest" description="Disordered" evidence="5">
    <location>
        <begin position="26"/>
        <end position="89"/>
    </location>
</feature>
<evidence type="ECO:0000256" key="3">
    <source>
        <dbReference type="ARBA" id="ARBA00023004"/>
    </source>
</evidence>
<gene>
    <name evidence="7" type="ORF">SAMN05444169_7419</name>
</gene>
<sequence>MPRYLKIALPVAGLILGIFSLTVPEGARSQPPTNEAPPDAIAQAQTPKEAPVERPEQKKTAHDLSDVFSPSNAVPSSGALTNQTDRGQMNGFDFYRDPLGATRPGMTFDDFYRAGVANKAAVTATQRRLLEGRYNLEPRLAPVVTMSRGKPLAMGPTARLPAGMTWEALAALSPAEIRERDIFPYKALPHAAQGGGLGGQVFPQMQIKMFPRLERYDVEFDLPEAFLPEFPPGMFLQNRPELGDVSRGEVVSINNYYRLFADVLTAVQLDGLRLLVTPFPQEEFNPTGDRRTAQPSLGVTCLDCHTNGHTSGQFHITPDIRPEQRRIRLDTVSLRGLFNQQIHGSKRSLRSVEDFTEFEQRTAYFNGDMIHALKKGMNILDRIQVTNMAQMQNMFDFPPAPKLTVTGMLDPAKATAGELAGQTLFFGKAQCSTCHPAPVYLDNQMHDLHVERFLKNEAGDGPIKAFTLRGIKDSPPYLHDGRALTLEDTVEFFNLVLELKLTPEEKHNLVEFMQQL</sequence>
<evidence type="ECO:0000256" key="5">
    <source>
        <dbReference type="SAM" id="MobiDB-lite"/>
    </source>
</evidence>
<evidence type="ECO:0000313" key="8">
    <source>
        <dbReference type="Proteomes" id="UP000190675"/>
    </source>
</evidence>
<evidence type="ECO:0000256" key="4">
    <source>
        <dbReference type="PROSITE-ProRule" id="PRU00433"/>
    </source>
</evidence>
<dbReference type="GO" id="GO:0004130">
    <property type="term" value="F:cytochrome-c peroxidase activity"/>
    <property type="evidence" value="ECO:0007669"/>
    <property type="project" value="TreeGrafter"/>
</dbReference>